<protein>
    <recommendedName>
        <fullName evidence="3">Reverse transcriptase domain-containing protein</fullName>
    </recommendedName>
</protein>
<evidence type="ECO:0000313" key="1">
    <source>
        <dbReference type="EMBL" id="KAK2557353.1"/>
    </source>
</evidence>
<organism evidence="1 2">
    <name type="scientific">Acropora cervicornis</name>
    <name type="common">Staghorn coral</name>
    <dbReference type="NCBI Taxonomy" id="6130"/>
    <lineage>
        <taxon>Eukaryota</taxon>
        <taxon>Metazoa</taxon>
        <taxon>Cnidaria</taxon>
        <taxon>Anthozoa</taxon>
        <taxon>Hexacorallia</taxon>
        <taxon>Scleractinia</taxon>
        <taxon>Astrocoeniina</taxon>
        <taxon>Acroporidae</taxon>
        <taxon>Acropora</taxon>
    </lineage>
</organism>
<accession>A0AAD9Q9Y8</accession>
<reference evidence="1" key="2">
    <citation type="journal article" date="2023" name="Science">
        <title>Genomic signatures of disease resistance in endangered staghorn corals.</title>
        <authorList>
            <person name="Vollmer S.V."/>
            <person name="Selwyn J.D."/>
            <person name="Despard B.A."/>
            <person name="Roesel C.L."/>
        </authorList>
    </citation>
    <scope>NUCLEOTIDE SEQUENCE</scope>
    <source>
        <strain evidence="1">K2</strain>
    </source>
</reference>
<dbReference type="AlphaFoldDB" id="A0AAD9Q9Y8"/>
<keyword evidence="2" id="KW-1185">Reference proteome</keyword>
<proteinExistence type="predicted"/>
<comment type="caution">
    <text evidence="1">The sequence shown here is derived from an EMBL/GenBank/DDBJ whole genome shotgun (WGS) entry which is preliminary data.</text>
</comment>
<evidence type="ECO:0008006" key="3">
    <source>
        <dbReference type="Google" id="ProtNLM"/>
    </source>
</evidence>
<evidence type="ECO:0000313" key="2">
    <source>
        <dbReference type="Proteomes" id="UP001249851"/>
    </source>
</evidence>
<name>A0AAD9Q9Y8_ACRCE</name>
<reference evidence="1" key="1">
    <citation type="journal article" date="2023" name="G3 (Bethesda)">
        <title>Whole genome assembly and annotation of the endangered Caribbean coral Acropora cervicornis.</title>
        <authorList>
            <person name="Selwyn J.D."/>
            <person name="Vollmer S.V."/>
        </authorList>
    </citation>
    <scope>NUCLEOTIDE SEQUENCE</scope>
    <source>
        <strain evidence="1">K2</strain>
    </source>
</reference>
<dbReference type="Proteomes" id="UP001249851">
    <property type="component" value="Unassembled WGS sequence"/>
</dbReference>
<sequence length="139" mass="15406">MVYYQPLNSVPIQEEGSVAPAITEPAVQFALTKLNPRKAAGPDGIADRNLREYTLQIIDPDQYGGIPRYSALFALLSMMHLWSQATNAAGVSVRFVLFDPREAFDLIDHSLLAAKIHGLDGTKCGRLDVRRPDRPKTTR</sequence>
<dbReference type="EMBL" id="JARQWQ010000050">
    <property type="protein sequence ID" value="KAK2557353.1"/>
    <property type="molecule type" value="Genomic_DNA"/>
</dbReference>
<gene>
    <name evidence="1" type="ORF">P5673_020464</name>
</gene>